<organism evidence="1 2">
    <name type="scientific">Purpureocillium lilacinum</name>
    <name type="common">Paecilomyces lilacinus</name>
    <dbReference type="NCBI Taxonomy" id="33203"/>
    <lineage>
        <taxon>Eukaryota</taxon>
        <taxon>Fungi</taxon>
        <taxon>Dikarya</taxon>
        <taxon>Ascomycota</taxon>
        <taxon>Pezizomycotina</taxon>
        <taxon>Sordariomycetes</taxon>
        <taxon>Hypocreomycetidae</taxon>
        <taxon>Hypocreales</taxon>
        <taxon>Ophiocordycipitaceae</taxon>
        <taxon>Purpureocillium</taxon>
    </lineage>
</organism>
<evidence type="ECO:0000313" key="1">
    <source>
        <dbReference type="EMBL" id="OAQ93189.1"/>
    </source>
</evidence>
<proteinExistence type="predicted"/>
<gene>
    <name evidence="1" type="ORF">VFPFJ_02350</name>
</gene>
<sequence>MSLYPRGLPALPALVPGDSRPATGRIGGGRLKMTGLRAAVPSIRLSIQTPNASSTWKGWAWLVAQALPPPPQPSGADPSG</sequence>
<reference evidence="1 2" key="1">
    <citation type="submission" date="2016-02" db="EMBL/GenBank/DDBJ databases">
        <title>Biosynthesis of antibiotic leucinostatins and their inhibition on Phytophthora in bio-control Purpureocillium lilacinum.</title>
        <authorList>
            <person name="Wang G."/>
            <person name="Liu Z."/>
            <person name="Lin R."/>
            <person name="Li E."/>
            <person name="Mao Z."/>
            <person name="Ling J."/>
            <person name="Yin W."/>
            <person name="Xie B."/>
        </authorList>
    </citation>
    <scope>NUCLEOTIDE SEQUENCE [LARGE SCALE GENOMIC DNA]</scope>
    <source>
        <strain evidence="1">PLFJ-1</strain>
    </source>
</reference>
<comment type="caution">
    <text evidence="1">The sequence shown here is derived from an EMBL/GenBank/DDBJ whole genome shotgun (WGS) entry which is preliminary data.</text>
</comment>
<accession>A0A179HUS0</accession>
<dbReference type="AlphaFoldDB" id="A0A179HUS0"/>
<protein>
    <submittedName>
        <fullName evidence="1">Uncharacterized protein</fullName>
    </submittedName>
</protein>
<name>A0A179HUS0_PURLI</name>
<dbReference type="Proteomes" id="UP000078340">
    <property type="component" value="Unassembled WGS sequence"/>
</dbReference>
<dbReference type="EMBL" id="LSBI01000002">
    <property type="protein sequence ID" value="OAQ93189.1"/>
    <property type="molecule type" value="Genomic_DNA"/>
</dbReference>
<evidence type="ECO:0000313" key="2">
    <source>
        <dbReference type="Proteomes" id="UP000078340"/>
    </source>
</evidence>